<feature type="binding site" evidence="8">
    <location>
        <position position="66"/>
    </location>
    <ligand>
        <name>GTP</name>
        <dbReference type="ChEBI" id="CHEBI:37565"/>
    </ligand>
</feature>
<comment type="subcellular location">
    <subcellularLocation>
        <location evidence="8">Cytoplasm</location>
    </subcellularLocation>
</comment>
<keyword evidence="10" id="KW-0548">Nucleotidyltransferase</keyword>
<dbReference type="EC" id="2.7.7.77" evidence="8"/>
<dbReference type="PANTHER" id="PTHR19136">
    <property type="entry name" value="MOLYBDENUM COFACTOR GUANYLYLTRANSFERASE"/>
    <property type="match status" value="1"/>
</dbReference>
<feature type="binding site" evidence="8">
    <location>
        <position position="20"/>
    </location>
    <ligand>
        <name>GTP</name>
        <dbReference type="ChEBI" id="CHEBI:37565"/>
    </ligand>
</feature>
<gene>
    <name evidence="8" type="primary">mobA</name>
    <name evidence="10" type="ORF">QT711_17430</name>
</gene>
<comment type="caution">
    <text evidence="10">The sequence shown here is derived from an EMBL/GenBank/DDBJ whole genome shotgun (WGS) entry which is preliminary data.</text>
</comment>
<dbReference type="Pfam" id="PF12804">
    <property type="entry name" value="NTP_transf_3"/>
    <property type="match status" value="1"/>
</dbReference>
<dbReference type="Gene3D" id="3.90.550.10">
    <property type="entry name" value="Spore Coat Polysaccharide Biosynthesis Protein SpsA, Chain A"/>
    <property type="match status" value="1"/>
</dbReference>
<dbReference type="Proteomes" id="UP001282284">
    <property type="component" value="Unassembled WGS sequence"/>
</dbReference>
<sequence>MKTVGILLAGGLSRRFGSPKAFAKWNGASFYELSLRALSPLCDEIVIVTRSELVDAFPSGLSVITDVDAFAGQGPVAGILSGMEAIEAERYIVLPCDMPLLSAETIGRLVACHVSGVTAVISEGKHHPLVSVWDRDAQSVLKSALLEGQRRVMTVQEKVGVRWVQGACLTENASEFMNVNTPDRLKGVDGYANDCR</sequence>
<keyword evidence="6 8" id="KW-0342">GTP-binding</keyword>
<evidence type="ECO:0000256" key="5">
    <source>
        <dbReference type="ARBA" id="ARBA00022842"/>
    </source>
</evidence>
<feature type="binding site" evidence="8">
    <location>
        <begin position="8"/>
        <end position="10"/>
    </location>
    <ligand>
        <name>GTP</name>
        <dbReference type="ChEBI" id="CHEBI:37565"/>
    </ligand>
</feature>
<feature type="binding site" evidence="8">
    <location>
        <position position="97"/>
    </location>
    <ligand>
        <name>Mg(2+)</name>
        <dbReference type="ChEBI" id="CHEBI:18420"/>
    </ligand>
</feature>
<proteinExistence type="inferred from homology"/>
<comment type="function">
    <text evidence="8">Transfers a GMP moiety from GTP to Mo-molybdopterin (Mo-MPT) cofactor (Moco or molybdenum cofactor) to form Mo-molybdopterin guanine dinucleotide (Mo-MGD) cofactor.</text>
</comment>
<keyword evidence="1 8" id="KW-0963">Cytoplasm</keyword>
<comment type="caution">
    <text evidence="8">Lacks conserved residue(s) required for the propagation of feature annotation.</text>
</comment>
<feature type="domain" description="MobA-like NTP transferase" evidence="9">
    <location>
        <begin position="5"/>
        <end position="154"/>
    </location>
</feature>
<feature type="binding site" evidence="8">
    <location>
        <position position="97"/>
    </location>
    <ligand>
        <name>GTP</name>
        <dbReference type="ChEBI" id="CHEBI:37565"/>
    </ligand>
</feature>
<name>A0ABU4GDA0_9BACL</name>
<protein>
    <recommendedName>
        <fullName evidence="8">Probable molybdenum cofactor guanylyltransferase</fullName>
        <shortName evidence="8">MoCo guanylyltransferase</shortName>
        <ecNumber evidence="8">2.7.7.77</ecNumber>
    </recommendedName>
    <alternativeName>
        <fullName evidence="8">GTP:molybdopterin guanylyltransferase</fullName>
    </alternativeName>
    <alternativeName>
        <fullName evidence="8">Mo-MPT guanylyltransferase</fullName>
    </alternativeName>
    <alternativeName>
        <fullName evidence="8">Molybdopterin guanylyltransferase</fullName>
    </alternativeName>
    <alternativeName>
        <fullName evidence="8">Molybdopterin-guanine dinucleotide synthase</fullName>
        <shortName evidence="8">MGD synthase</shortName>
    </alternativeName>
</protein>
<evidence type="ECO:0000259" key="9">
    <source>
        <dbReference type="Pfam" id="PF12804"/>
    </source>
</evidence>
<dbReference type="InterPro" id="IPR025877">
    <property type="entry name" value="MobA-like_NTP_Trfase"/>
</dbReference>
<evidence type="ECO:0000256" key="4">
    <source>
        <dbReference type="ARBA" id="ARBA00022741"/>
    </source>
</evidence>
<comment type="cofactor">
    <cofactor evidence="8">
        <name>Mg(2+)</name>
        <dbReference type="ChEBI" id="CHEBI:18420"/>
    </cofactor>
</comment>
<keyword evidence="2 8" id="KW-0808">Transferase</keyword>
<dbReference type="CDD" id="cd02503">
    <property type="entry name" value="MobA"/>
    <property type="match status" value="1"/>
</dbReference>
<comment type="catalytic activity">
    <reaction evidence="8">
        <text>Mo-molybdopterin + GTP + H(+) = Mo-molybdopterin guanine dinucleotide + diphosphate</text>
        <dbReference type="Rhea" id="RHEA:34243"/>
        <dbReference type="ChEBI" id="CHEBI:15378"/>
        <dbReference type="ChEBI" id="CHEBI:33019"/>
        <dbReference type="ChEBI" id="CHEBI:37565"/>
        <dbReference type="ChEBI" id="CHEBI:71302"/>
        <dbReference type="ChEBI" id="CHEBI:71310"/>
        <dbReference type="EC" id="2.7.7.77"/>
    </reaction>
</comment>
<accession>A0ABU4GDA0</accession>
<dbReference type="SUPFAM" id="SSF53448">
    <property type="entry name" value="Nucleotide-diphospho-sugar transferases"/>
    <property type="match status" value="1"/>
</dbReference>
<keyword evidence="3 8" id="KW-0479">Metal-binding</keyword>
<evidence type="ECO:0000313" key="10">
    <source>
        <dbReference type="EMBL" id="MDW0114965.1"/>
    </source>
</evidence>
<comment type="domain">
    <text evidence="8">The N-terminal domain determines nucleotide recognition and specific binding, while the C-terminal domain determines the specific binding to the target protein.</text>
</comment>
<keyword evidence="5 8" id="KW-0460">Magnesium</keyword>
<evidence type="ECO:0000256" key="2">
    <source>
        <dbReference type="ARBA" id="ARBA00022679"/>
    </source>
</evidence>
<organism evidence="10 11">
    <name type="scientific">Sporosarcina saromensis</name>
    <dbReference type="NCBI Taxonomy" id="359365"/>
    <lineage>
        <taxon>Bacteria</taxon>
        <taxon>Bacillati</taxon>
        <taxon>Bacillota</taxon>
        <taxon>Bacilli</taxon>
        <taxon>Bacillales</taxon>
        <taxon>Caryophanaceae</taxon>
        <taxon>Sporosarcina</taxon>
    </lineage>
</organism>
<evidence type="ECO:0000256" key="8">
    <source>
        <dbReference type="HAMAP-Rule" id="MF_00316"/>
    </source>
</evidence>
<keyword evidence="11" id="KW-1185">Reference proteome</keyword>
<dbReference type="EMBL" id="JAUBDI010000025">
    <property type="protein sequence ID" value="MDW0114965.1"/>
    <property type="molecule type" value="Genomic_DNA"/>
</dbReference>
<evidence type="ECO:0000256" key="6">
    <source>
        <dbReference type="ARBA" id="ARBA00023134"/>
    </source>
</evidence>
<comment type="similarity">
    <text evidence="8">Belongs to the MobA family.</text>
</comment>
<dbReference type="PANTHER" id="PTHR19136:SF81">
    <property type="entry name" value="MOLYBDENUM COFACTOR GUANYLYLTRANSFERASE"/>
    <property type="match status" value="1"/>
</dbReference>
<dbReference type="RefSeq" id="WP_317946394.1">
    <property type="nucleotide sequence ID" value="NZ_JAUBDI010000025.1"/>
</dbReference>
<dbReference type="InterPro" id="IPR013482">
    <property type="entry name" value="Molybde_CF_guanTrfase"/>
</dbReference>
<reference evidence="10 11" key="1">
    <citation type="submission" date="2023-06" db="EMBL/GenBank/DDBJ databases">
        <title>Sporosarcina sp. nov., isolated from Korean traditional fermented seafood 'Jeotgal'.</title>
        <authorList>
            <person name="Yang A.I."/>
            <person name="Shin N.-R."/>
        </authorList>
    </citation>
    <scope>NUCLEOTIDE SEQUENCE [LARGE SCALE GENOMIC DNA]</scope>
    <source>
        <strain evidence="10 11">KCTC13119</strain>
    </source>
</reference>
<keyword evidence="4 8" id="KW-0547">Nucleotide-binding</keyword>
<keyword evidence="7 8" id="KW-0501">Molybdenum cofactor biosynthesis</keyword>
<dbReference type="InterPro" id="IPR029044">
    <property type="entry name" value="Nucleotide-diphossugar_trans"/>
</dbReference>
<evidence type="ECO:0000256" key="3">
    <source>
        <dbReference type="ARBA" id="ARBA00022723"/>
    </source>
</evidence>
<dbReference type="GO" id="GO:0061603">
    <property type="term" value="F:molybdenum cofactor guanylyltransferase activity"/>
    <property type="evidence" value="ECO:0007669"/>
    <property type="project" value="UniProtKB-EC"/>
</dbReference>
<dbReference type="HAMAP" id="MF_00316">
    <property type="entry name" value="MobA"/>
    <property type="match status" value="1"/>
</dbReference>
<evidence type="ECO:0000313" key="11">
    <source>
        <dbReference type="Proteomes" id="UP001282284"/>
    </source>
</evidence>
<evidence type="ECO:0000256" key="1">
    <source>
        <dbReference type="ARBA" id="ARBA00022490"/>
    </source>
</evidence>
<evidence type="ECO:0000256" key="7">
    <source>
        <dbReference type="ARBA" id="ARBA00023150"/>
    </source>
</evidence>